<reference evidence="2 3" key="1">
    <citation type="submission" date="2016-07" db="EMBL/GenBank/DDBJ databases">
        <title>Pervasive Adenine N6-methylation of Active Genes in Fungi.</title>
        <authorList>
            <consortium name="DOE Joint Genome Institute"/>
            <person name="Mondo S.J."/>
            <person name="Dannebaum R.O."/>
            <person name="Kuo R.C."/>
            <person name="Labutti K."/>
            <person name="Haridas S."/>
            <person name="Kuo A."/>
            <person name="Salamov A."/>
            <person name="Ahrendt S.R."/>
            <person name="Lipzen A."/>
            <person name="Sullivan W."/>
            <person name="Andreopoulos W.B."/>
            <person name="Clum A."/>
            <person name="Lindquist E."/>
            <person name="Daum C."/>
            <person name="Ramamoorthy G.K."/>
            <person name="Gryganskyi A."/>
            <person name="Culley D."/>
            <person name="Magnuson J.K."/>
            <person name="James T.Y."/>
            <person name="O'Malley M.A."/>
            <person name="Stajich J.E."/>
            <person name="Spatafora J.W."/>
            <person name="Visel A."/>
            <person name="Grigoriev I.V."/>
        </authorList>
    </citation>
    <scope>NUCLEOTIDE SEQUENCE [LARGE SCALE GENOMIC DNA]</scope>
    <source>
        <strain evidence="2 3">PL171</strain>
    </source>
</reference>
<feature type="compositionally biased region" description="Low complexity" evidence="1">
    <location>
        <begin position="159"/>
        <end position="172"/>
    </location>
</feature>
<accession>A0A1Y2HAF6</accession>
<evidence type="ECO:0000313" key="2">
    <source>
        <dbReference type="EMBL" id="ORZ31580.1"/>
    </source>
</evidence>
<comment type="caution">
    <text evidence="2">The sequence shown here is derived from an EMBL/GenBank/DDBJ whole genome shotgun (WGS) entry which is preliminary data.</text>
</comment>
<feature type="compositionally biased region" description="Pro residues" evidence="1">
    <location>
        <begin position="87"/>
        <end position="96"/>
    </location>
</feature>
<dbReference type="AlphaFoldDB" id="A0A1Y2HAF6"/>
<name>A0A1Y2HAF6_9FUNG</name>
<evidence type="ECO:0000313" key="3">
    <source>
        <dbReference type="Proteomes" id="UP000193411"/>
    </source>
</evidence>
<dbReference type="Proteomes" id="UP000193411">
    <property type="component" value="Unassembled WGS sequence"/>
</dbReference>
<evidence type="ECO:0000256" key="1">
    <source>
        <dbReference type="SAM" id="MobiDB-lite"/>
    </source>
</evidence>
<feature type="region of interest" description="Disordered" evidence="1">
    <location>
        <begin position="133"/>
        <end position="195"/>
    </location>
</feature>
<gene>
    <name evidence="2" type="ORF">BCR44DRAFT_58878</name>
</gene>
<dbReference type="EMBL" id="MCFL01000058">
    <property type="protein sequence ID" value="ORZ31580.1"/>
    <property type="molecule type" value="Genomic_DNA"/>
</dbReference>
<keyword evidence="3" id="KW-1185">Reference proteome</keyword>
<organism evidence="2 3">
    <name type="scientific">Catenaria anguillulae PL171</name>
    <dbReference type="NCBI Taxonomy" id="765915"/>
    <lineage>
        <taxon>Eukaryota</taxon>
        <taxon>Fungi</taxon>
        <taxon>Fungi incertae sedis</taxon>
        <taxon>Blastocladiomycota</taxon>
        <taxon>Blastocladiomycetes</taxon>
        <taxon>Blastocladiales</taxon>
        <taxon>Catenariaceae</taxon>
        <taxon>Catenaria</taxon>
    </lineage>
</organism>
<feature type="region of interest" description="Disordered" evidence="1">
    <location>
        <begin position="81"/>
        <end position="105"/>
    </location>
</feature>
<feature type="region of interest" description="Disordered" evidence="1">
    <location>
        <begin position="1"/>
        <end position="20"/>
    </location>
</feature>
<protein>
    <submittedName>
        <fullName evidence="2">Uncharacterized protein</fullName>
    </submittedName>
</protein>
<proteinExistence type="predicted"/>
<sequence>MHPTTSIASSASAPAAAAPTPEERLLWLTSETSRLGSNVHSLNPAIDDLTSTAAAELAGATDLDLDVLLGSLPDLSSAPTSVIGAPAAPPPPPPSTAAPALAPGGMPPLSHDAIMALLQHPNAMAMLAAVQGAGPSAPGSHPEWSQLGVGAGQGQGKLASPAAASAATAPSPNLGDLSAFLSFESDNDGDAAMGD</sequence>